<feature type="compositionally biased region" description="Basic and acidic residues" evidence="1">
    <location>
        <begin position="243"/>
        <end position="254"/>
    </location>
</feature>
<reference evidence="2" key="2">
    <citation type="submission" date="2016-05" db="EMBL/GenBank/DDBJ databases">
        <title>Comparative analysis highlights variable genome content of wheat rusts and divergence of the mating loci.</title>
        <authorList>
            <person name="Cuomo C.A."/>
            <person name="Bakkeren G."/>
            <person name="Szabo L."/>
            <person name="Khalil H."/>
            <person name="Joly D."/>
            <person name="Goldberg J."/>
            <person name="Young S."/>
            <person name="Zeng Q."/>
            <person name="Fellers J."/>
        </authorList>
    </citation>
    <scope>NUCLEOTIDE SEQUENCE [LARGE SCALE GENOMIC DNA]</scope>
    <source>
        <strain evidence="2">1-1 BBBD Race 1</strain>
    </source>
</reference>
<evidence type="ECO:0000313" key="4">
    <source>
        <dbReference type="Proteomes" id="UP000005240"/>
    </source>
</evidence>
<sequence length="254" mass="27037">MQAGTVPINPALSVTSEQRPHPAITGLIAEIRSRETSVARGSTAAVERQLLGEPICLNSTVRGGSPDSIESIVVVTKPINPPNPPSSQPASFNVAEAAARRGWNPTKELLLQTHLRFKQAFLEAWAGNNQESMILLRDQAITTHNSLKRLISRDILLFLTKGWNPHVTHPNHPANNPANAETTAQGPKPPSSLCTPRSTPATTSGKPPTGTSSGRGSTPTGPIQPHEGAPRLPGVDLQQTVLHESHNSGRLPVD</sequence>
<evidence type="ECO:0000256" key="1">
    <source>
        <dbReference type="SAM" id="MobiDB-lite"/>
    </source>
</evidence>
<reference evidence="3 4" key="3">
    <citation type="journal article" date="2017" name="G3 (Bethesda)">
        <title>Comparative analysis highlights variable genome content of wheat rusts and divergence of the mating loci.</title>
        <authorList>
            <person name="Cuomo C.A."/>
            <person name="Bakkeren G."/>
            <person name="Khalil H.B."/>
            <person name="Panwar V."/>
            <person name="Joly D."/>
            <person name="Linning R."/>
            <person name="Sakthikumar S."/>
            <person name="Song X."/>
            <person name="Adiconis X."/>
            <person name="Fan L."/>
            <person name="Goldberg J.M."/>
            <person name="Levin J.Z."/>
            <person name="Young S."/>
            <person name="Zeng Q."/>
            <person name="Anikster Y."/>
            <person name="Bruce M."/>
            <person name="Wang M."/>
            <person name="Yin C."/>
            <person name="McCallum B."/>
            <person name="Szabo L.J."/>
            <person name="Hulbert S."/>
            <person name="Chen X."/>
            <person name="Fellers J.P."/>
        </authorList>
    </citation>
    <scope>NUCLEOTIDE SEQUENCE</scope>
    <source>
        <strain evidence="3">isolate 1-1 / race 1 (BBBD)</strain>
        <strain evidence="4">Isolate 1-1 / race 1 (BBBD)</strain>
    </source>
</reference>
<proteinExistence type="predicted"/>
<feature type="compositionally biased region" description="Low complexity" evidence="1">
    <location>
        <begin position="168"/>
        <end position="184"/>
    </location>
</feature>
<dbReference type="EMBL" id="ADAS02000069">
    <property type="protein sequence ID" value="OAV92121.1"/>
    <property type="molecule type" value="Genomic_DNA"/>
</dbReference>
<evidence type="ECO:0000313" key="3">
    <source>
        <dbReference type="EnsemblFungi" id="PTTG_27751-t43_1-p1"/>
    </source>
</evidence>
<name>A0A180GHM5_PUCT1</name>
<evidence type="ECO:0000313" key="2">
    <source>
        <dbReference type="EMBL" id="OAV92121.1"/>
    </source>
</evidence>
<protein>
    <submittedName>
        <fullName evidence="2 3">Uncharacterized protein</fullName>
    </submittedName>
</protein>
<gene>
    <name evidence="2" type="ORF">PTTG_27751</name>
</gene>
<accession>A0A180GHM5</accession>
<reference evidence="3" key="4">
    <citation type="submission" date="2025-05" db="UniProtKB">
        <authorList>
            <consortium name="EnsemblFungi"/>
        </authorList>
    </citation>
    <scope>IDENTIFICATION</scope>
    <source>
        <strain evidence="3">isolate 1-1 / race 1 (BBBD)</strain>
    </source>
</reference>
<dbReference type="EnsemblFungi" id="PTTG_27751-t43_1">
    <property type="protein sequence ID" value="PTTG_27751-t43_1-p1"/>
    <property type="gene ID" value="PTTG_27751"/>
</dbReference>
<dbReference type="VEuPathDB" id="FungiDB:PTTG_27751"/>
<feature type="compositionally biased region" description="Low complexity" evidence="1">
    <location>
        <begin position="198"/>
        <end position="221"/>
    </location>
</feature>
<organism evidence="2">
    <name type="scientific">Puccinia triticina (isolate 1-1 / race 1 (BBBD))</name>
    <name type="common">Brown leaf rust fungus</name>
    <dbReference type="NCBI Taxonomy" id="630390"/>
    <lineage>
        <taxon>Eukaryota</taxon>
        <taxon>Fungi</taxon>
        <taxon>Dikarya</taxon>
        <taxon>Basidiomycota</taxon>
        <taxon>Pucciniomycotina</taxon>
        <taxon>Pucciniomycetes</taxon>
        <taxon>Pucciniales</taxon>
        <taxon>Pucciniaceae</taxon>
        <taxon>Puccinia</taxon>
    </lineage>
</organism>
<keyword evidence="4" id="KW-1185">Reference proteome</keyword>
<dbReference type="Proteomes" id="UP000005240">
    <property type="component" value="Unassembled WGS sequence"/>
</dbReference>
<reference evidence="2" key="1">
    <citation type="submission" date="2009-11" db="EMBL/GenBank/DDBJ databases">
        <authorList>
            <consortium name="The Broad Institute Genome Sequencing Platform"/>
            <person name="Ward D."/>
            <person name="Feldgarden M."/>
            <person name="Earl A."/>
            <person name="Young S.K."/>
            <person name="Zeng Q."/>
            <person name="Koehrsen M."/>
            <person name="Alvarado L."/>
            <person name="Berlin A."/>
            <person name="Bochicchio J."/>
            <person name="Borenstein D."/>
            <person name="Chapman S.B."/>
            <person name="Chen Z."/>
            <person name="Engels R."/>
            <person name="Freedman E."/>
            <person name="Gellesch M."/>
            <person name="Goldberg J."/>
            <person name="Griggs A."/>
            <person name="Gujja S."/>
            <person name="Heilman E."/>
            <person name="Heiman D."/>
            <person name="Hepburn T."/>
            <person name="Howarth C."/>
            <person name="Jen D."/>
            <person name="Larson L."/>
            <person name="Lewis B."/>
            <person name="Mehta T."/>
            <person name="Park D."/>
            <person name="Pearson M."/>
            <person name="Roberts A."/>
            <person name="Saif S."/>
            <person name="Shea T."/>
            <person name="Shenoy N."/>
            <person name="Sisk P."/>
            <person name="Stolte C."/>
            <person name="Sykes S."/>
            <person name="Thomson T."/>
            <person name="Walk T."/>
            <person name="White J."/>
            <person name="Yandava C."/>
            <person name="Izard J."/>
            <person name="Baranova O.V."/>
            <person name="Blanton J.M."/>
            <person name="Tanner A.C."/>
            <person name="Dewhirst F.E."/>
            <person name="Haas B."/>
            <person name="Nusbaum C."/>
            <person name="Birren B."/>
        </authorList>
    </citation>
    <scope>NUCLEOTIDE SEQUENCE [LARGE SCALE GENOMIC DNA]</scope>
    <source>
        <strain evidence="2">1-1 BBBD Race 1</strain>
    </source>
</reference>
<feature type="region of interest" description="Disordered" evidence="1">
    <location>
        <begin position="168"/>
        <end position="254"/>
    </location>
</feature>
<dbReference type="AlphaFoldDB" id="A0A180GHM5"/>